<keyword evidence="3" id="KW-1185">Reference proteome</keyword>
<dbReference type="EMBL" id="KZ824445">
    <property type="protein sequence ID" value="RAK99680.1"/>
    <property type="molecule type" value="Genomic_DNA"/>
</dbReference>
<reference evidence="2 3" key="1">
    <citation type="submission" date="2018-02" db="EMBL/GenBank/DDBJ databases">
        <title>The genomes of Aspergillus section Nigri reveals drivers in fungal speciation.</title>
        <authorList>
            <consortium name="DOE Joint Genome Institute"/>
            <person name="Vesth T.C."/>
            <person name="Nybo J."/>
            <person name="Theobald S."/>
            <person name="Brandl J."/>
            <person name="Frisvad J.C."/>
            <person name="Nielsen K.F."/>
            <person name="Lyhne E.K."/>
            <person name="Kogle M.E."/>
            <person name="Kuo A."/>
            <person name="Riley R."/>
            <person name="Clum A."/>
            <person name="Nolan M."/>
            <person name="Lipzen A."/>
            <person name="Salamov A."/>
            <person name="Henrissat B."/>
            <person name="Wiebenga A."/>
            <person name="De vries R.P."/>
            <person name="Grigoriev I.V."/>
            <person name="Mortensen U.H."/>
            <person name="Andersen M.R."/>
            <person name="Baker S.E."/>
        </authorList>
    </citation>
    <scope>NUCLEOTIDE SEQUENCE [LARGE SCALE GENOMIC DNA]</scope>
    <source>
        <strain evidence="2 3">CBS 121593</strain>
    </source>
</reference>
<protein>
    <submittedName>
        <fullName evidence="2">Uncharacterized protein</fullName>
    </submittedName>
</protein>
<sequence length="139" mass="16050">MTKGGDRQNRRSPKILVLCVGAVLKRAVGVPRGRVGIGDFAGTVYSKSNNEDVKKGNRNRKKKRQRNSVRLKLPKEEETVIKETRERFRTVLEVFRLECRSDDTFLDSVMQARLCVRLRSLRFFLRGSRQWGGRCKAPK</sequence>
<evidence type="ECO:0000256" key="1">
    <source>
        <dbReference type="SAM" id="MobiDB-lite"/>
    </source>
</evidence>
<feature type="region of interest" description="Disordered" evidence="1">
    <location>
        <begin position="48"/>
        <end position="71"/>
    </location>
</feature>
<gene>
    <name evidence="2" type="ORF">BO80DRAFT_121160</name>
</gene>
<dbReference type="Proteomes" id="UP000249402">
    <property type="component" value="Unassembled WGS sequence"/>
</dbReference>
<evidence type="ECO:0000313" key="3">
    <source>
        <dbReference type="Proteomes" id="UP000249402"/>
    </source>
</evidence>
<dbReference type="RefSeq" id="XP_025574008.1">
    <property type="nucleotide sequence ID" value="XM_025713492.1"/>
</dbReference>
<accession>A0A395GVT0</accession>
<name>A0A395GVT0_9EURO</name>
<evidence type="ECO:0000313" key="2">
    <source>
        <dbReference type="EMBL" id="RAK99680.1"/>
    </source>
</evidence>
<dbReference type="AlphaFoldDB" id="A0A395GVT0"/>
<proteinExistence type="predicted"/>
<organism evidence="2 3">
    <name type="scientific">Aspergillus ibericus CBS 121593</name>
    <dbReference type="NCBI Taxonomy" id="1448316"/>
    <lineage>
        <taxon>Eukaryota</taxon>
        <taxon>Fungi</taxon>
        <taxon>Dikarya</taxon>
        <taxon>Ascomycota</taxon>
        <taxon>Pezizomycotina</taxon>
        <taxon>Eurotiomycetes</taxon>
        <taxon>Eurotiomycetidae</taxon>
        <taxon>Eurotiales</taxon>
        <taxon>Aspergillaceae</taxon>
        <taxon>Aspergillus</taxon>
        <taxon>Aspergillus subgen. Circumdati</taxon>
    </lineage>
</organism>
<dbReference type="VEuPathDB" id="FungiDB:BO80DRAFT_121160"/>
<dbReference type="GeneID" id="37218357"/>
<feature type="compositionally biased region" description="Basic residues" evidence="1">
    <location>
        <begin position="56"/>
        <end position="69"/>
    </location>
</feature>